<evidence type="ECO:0000313" key="4">
    <source>
        <dbReference type="EMBL" id="PAK96503.1"/>
    </source>
</evidence>
<organism evidence="4 8">
    <name type="scientific">Brevibacterium casei</name>
    <dbReference type="NCBI Taxonomy" id="33889"/>
    <lineage>
        <taxon>Bacteria</taxon>
        <taxon>Bacillati</taxon>
        <taxon>Actinomycetota</taxon>
        <taxon>Actinomycetes</taxon>
        <taxon>Micrococcales</taxon>
        <taxon>Brevibacteriaceae</taxon>
        <taxon>Brevibacterium</taxon>
    </lineage>
</organism>
<dbReference type="Proteomes" id="UP000594979">
    <property type="component" value="Chromosome"/>
</dbReference>
<proteinExistence type="inferred from homology"/>
<dbReference type="KEGG" id="bcau:I6G59_13215"/>
<dbReference type="GeneID" id="99772976"/>
<evidence type="ECO:0000313" key="9">
    <source>
        <dbReference type="Proteomes" id="UP000386281"/>
    </source>
</evidence>
<dbReference type="InterPro" id="IPR005545">
    <property type="entry name" value="YCII"/>
</dbReference>
<name>A0A162ZTE2_9MICO</name>
<evidence type="ECO:0000313" key="3">
    <source>
        <dbReference type="EMBL" id="KZE18209.1"/>
    </source>
</evidence>
<evidence type="ECO:0000313" key="8">
    <source>
        <dbReference type="Proteomes" id="UP000216867"/>
    </source>
</evidence>
<dbReference type="InterPro" id="IPR011008">
    <property type="entry name" value="Dimeric_a/b-barrel"/>
</dbReference>
<evidence type="ECO:0000313" key="5">
    <source>
        <dbReference type="EMBL" id="QPS32928.1"/>
    </source>
</evidence>
<reference evidence="3" key="2">
    <citation type="submission" date="2016-01" db="EMBL/GenBank/DDBJ databases">
        <authorList>
            <person name="Hong K.W."/>
        </authorList>
    </citation>
    <scope>NUCLEOTIDE SEQUENCE</scope>
    <source>
        <strain evidence="3">M40</strain>
    </source>
</reference>
<dbReference type="Proteomes" id="UP000076612">
    <property type="component" value="Unassembled WGS sequence"/>
</dbReference>
<dbReference type="PANTHER" id="PTHR33606">
    <property type="entry name" value="PROTEIN YCII"/>
    <property type="match status" value="1"/>
</dbReference>
<dbReference type="Pfam" id="PF03795">
    <property type="entry name" value="YCII"/>
    <property type="match status" value="1"/>
</dbReference>
<evidence type="ECO:0000259" key="2">
    <source>
        <dbReference type="Pfam" id="PF03795"/>
    </source>
</evidence>
<dbReference type="Gene3D" id="3.30.70.1060">
    <property type="entry name" value="Dimeric alpha+beta barrel"/>
    <property type="match status" value="1"/>
</dbReference>
<feature type="domain" description="YCII-related" evidence="2">
    <location>
        <begin position="5"/>
        <end position="87"/>
    </location>
</feature>
<reference evidence="5 10" key="5">
    <citation type="submission" date="2020-12" db="EMBL/GenBank/DDBJ databases">
        <title>FDA dAtabase for Regulatory Grade micrObial Sequences (FDA-ARGOS): Supporting development and validation of Infectious Disease Dx tests.</title>
        <authorList>
            <person name="Sproer C."/>
            <person name="Gronow S."/>
            <person name="Severitt S."/>
            <person name="Schroder I."/>
            <person name="Tallon L."/>
            <person name="Sadzewicz L."/>
            <person name="Zhao X."/>
            <person name="Boylan J."/>
            <person name="Ott S."/>
            <person name="Bowen H."/>
            <person name="Vavikolanu K."/>
            <person name="Mehta A."/>
            <person name="Aluvathingal J."/>
            <person name="Nadendla S."/>
            <person name="Lowell S."/>
            <person name="Myers T."/>
            <person name="Yan Y."/>
            <person name="Sichtig H."/>
        </authorList>
    </citation>
    <scope>NUCLEOTIDE SEQUENCE [LARGE SCALE GENOMIC DNA]</scope>
    <source>
        <strain evidence="5 10">FDAARGOS_902</strain>
    </source>
</reference>
<dbReference type="RefSeq" id="WP_009377198.1">
    <property type="nucleotide sequence ID" value="NZ_CAACXN010000014.1"/>
</dbReference>
<dbReference type="InterPro" id="IPR051807">
    <property type="entry name" value="Sec-metab_biosynth-assoc"/>
</dbReference>
<dbReference type="Proteomes" id="UP000386281">
    <property type="component" value="Unassembled WGS sequence"/>
</dbReference>
<dbReference type="EMBL" id="LQQR01000023">
    <property type="protein sequence ID" value="KZE18209.1"/>
    <property type="molecule type" value="Genomic_DNA"/>
</dbReference>
<dbReference type="PANTHER" id="PTHR33606:SF3">
    <property type="entry name" value="PROTEIN YCII"/>
    <property type="match status" value="1"/>
</dbReference>
<dbReference type="AlphaFoldDB" id="A0A162ZTE2"/>
<dbReference type="EMBL" id="CAACXN010000014">
    <property type="protein sequence ID" value="VEW12251.1"/>
    <property type="molecule type" value="Genomic_DNA"/>
</dbReference>
<sequence length="96" mass="10472">MPVFAVTYVYGPDTETRMEHRPRHRQWQAALNEAGTILASGPLDDSPVPGGLLILSAADVAEVEAHLRDDPYAEIGVIDSVTIRQWTPVFGPFAEA</sequence>
<dbReference type="STRING" id="33889.AVW13_01950"/>
<evidence type="ECO:0000313" key="6">
    <source>
        <dbReference type="EMBL" id="VEW12251.1"/>
    </source>
</evidence>
<dbReference type="SUPFAM" id="SSF54909">
    <property type="entry name" value="Dimeric alpha+beta barrel"/>
    <property type="match status" value="1"/>
</dbReference>
<evidence type="ECO:0000313" key="10">
    <source>
        <dbReference type="Proteomes" id="UP000594979"/>
    </source>
</evidence>
<reference evidence="4 8" key="3">
    <citation type="submission" date="2017-04" db="EMBL/GenBank/DDBJ databases">
        <title>Kefir bacterial isolates.</title>
        <authorList>
            <person name="Kim Y."/>
            <person name="Blasche S."/>
            <person name="Patil K.R."/>
        </authorList>
    </citation>
    <scope>NUCLEOTIDE SEQUENCE [LARGE SCALE GENOMIC DNA]</scope>
    <source>
        <strain evidence="4 8">OG2</strain>
    </source>
</reference>
<protein>
    <submittedName>
        <fullName evidence="6">YciI-like protein</fullName>
    </submittedName>
</protein>
<reference evidence="7" key="1">
    <citation type="submission" date="2016-01" db="EMBL/GenBank/DDBJ databases">
        <title>Draft genome of Chromobacterium sp. F49.</title>
        <authorList>
            <person name="Hong K.W."/>
        </authorList>
    </citation>
    <scope>NUCLEOTIDE SEQUENCE [LARGE SCALE GENOMIC DNA]</scope>
    <source>
        <strain evidence="7">M40</strain>
    </source>
</reference>
<gene>
    <name evidence="3" type="ORF">AVW13_01950</name>
    <name evidence="4" type="ORF">B8X04_04140</name>
    <name evidence="5" type="ORF">I6G59_13215</name>
    <name evidence="6" type="ORF">NCTC12391_01351</name>
</gene>
<reference evidence="6 9" key="4">
    <citation type="submission" date="2019-02" db="EMBL/GenBank/DDBJ databases">
        <authorList>
            <consortium name="Pathogen Informatics"/>
        </authorList>
    </citation>
    <scope>NUCLEOTIDE SEQUENCE [LARGE SCALE GENOMIC DNA]</scope>
    <source>
        <strain evidence="6 9">3012STDY7078520</strain>
    </source>
</reference>
<dbReference type="EMBL" id="NCWY01000003">
    <property type="protein sequence ID" value="PAK96503.1"/>
    <property type="molecule type" value="Genomic_DNA"/>
</dbReference>
<accession>A0A162ZTE2</accession>
<dbReference type="Proteomes" id="UP000216867">
    <property type="component" value="Unassembled WGS sequence"/>
</dbReference>
<evidence type="ECO:0000256" key="1">
    <source>
        <dbReference type="ARBA" id="ARBA00007689"/>
    </source>
</evidence>
<dbReference type="EMBL" id="CP065682">
    <property type="protein sequence ID" value="QPS32928.1"/>
    <property type="molecule type" value="Genomic_DNA"/>
</dbReference>
<evidence type="ECO:0000313" key="7">
    <source>
        <dbReference type="Proteomes" id="UP000076612"/>
    </source>
</evidence>
<comment type="similarity">
    <text evidence="1">Belongs to the YciI family.</text>
</comment>